<dbReference type="SUPFAM" id="SSF53187">
    <property type="entry name" value="Zn-dependent exopeptidases"/>
    <property type="match status" value="1"/>
</dbReference>
<comment type="pathway">
    <text evidence="11">Amino-acid metabolism.</text>
</comment>
<evidence type="ECO:0000256" key="26">
    <source>
        <dbReference type="ARBA" id="ARBA00048827"/>
    </source>
</evidence>
<comment type="catalytic activity">
    <reaction evidence="16">
        <text>N-(9Z-octadecenoyl)-L-tyrosine + H2O = L-tyrosine + (9Z)-octadecenoate</text>
        <dbReference type="Rhea" id="RHEA:64184"/>
        <dbReference type="ChEBI" id="CHEBI:15377"/>
        <dbReference type="ChEBI" id="CHEBI:30823"/>
        <dbReference type="ChEBI" id="CHEBI:58315"/>
        <dbReference type="ChEBI" id="CHEBI:149734"/>
    </reaction>
    <physiologicalReaction direction="left-to-right" evidence="16">
        <dbReference type="Rhea" id="RHEA:64185"/>
    </physiologicalReaction>
</comment>
<dbReference type="GO" id="GO:1990845">
    <property type="term" value="P:adaptive thermogenesis"/>
    <property type="evidence" value="ECO:0007669"/>
    <property type="project" value="UniProtKB-ARBA"/>
</dbReference>
<dbReference type="FunFam" id="1.10.150.900:FF:000003">
    <property type="entry name" value="N-fatty-acyl-amino acid synthase/hydrolase PM20D1"/>
    <property type="match status" value="1"/>
</dbReference>
<feature type="transmembrane region" description="Helical" evidence="33">
    <location>
        <begin position="56"/>
        <end position="75"/>
    </location>
</feature>
<comment type="caution">
    <text evidence="35">The sequence shown here is derived from an EMBL/GenBank/DDBJ whole genome shotgun (WGS) entry which is preliminary data.</text>
</comment>
<dbReference type="Pfam" id="PF00001">
    <property type="entry name" value="7tm_1"/>
    <property type="match status" value="1"/>
</dbReference>
<comment type="catalytic activity">
    <reaction evidence="29">
        <text>N-(5Z,8Z,11Z,14Z-eicosatetraenoyl)-L-serine + H2O = (5Z,8Z,11Z,14Z)-eicosatetraenoate + L-serine</text>
        <dbReference type="Rhea" id="RHEA:64116"/>
        <dbReference type="ChEBI" id="CHEBI:15377"/>
        <dbReference type="ChEBI" id="CHEBI:32395"/>
        <dbReference type="ChEBI" id="CHEBI:33384"/>
        <dbReference type="ChEBI" id="CHEBI:149697"/>
    </reaction>
    <physiologicalReaction direction="left-to-right" evidence="29">
        <dbReference type="Rhea" id="RHEA:64117"/>
    </physiologicalReaction>
    <physiologicalReaction direction="right-to-left" evidence="29">
        <dbReference type="Rhea" id="RHEA:64118"/>
    </physiologicalReaction>
</comment>
<evidence type="ECO:0000256" key="17">
    <source>
        <dbReference type="ARBA" id="ARBA00047874"/>
    </source>
</evidence>
<dbReference type="PANTHER" id="PTHR45962:SF1">
    <property type="entry name" value="N-FATTY-ACYL-AMINO ACID SYNTHASE_HYDROLASE PM20D1"/>
    <property type="match status" value="1"/>
</dbReference>
<comment type="catalytic activity">
    <reaction evidence="23">
        <text>N-(9Z-octadecenoyl)-L-serine + H2O = L-serine + (9Z)-octadecenoate</text>
        <dbReference type="Rhea" id="RHEA:51352"/>
        <dbReference type="ChEBI" id="CHEBI:15377"/>
        <dbReference type="ChEBI" id="CHEBI:30823"/>
        <dbReference type="ChEBI" id="CHEBI:33384"/>
        <dbReference type="ChEBI" id="CHEBI:134031"/>
    </reaction>
    <physiologicalReaction direction="left-to-right" evidence="23">
        <dbReference type="Rhea" id="RHEA:51353"/>
    </physiologicalReaction>
</comment>
<comment type="catalytic activity">
    <reaction evidence="26">
        <text>N-(9Z-octadecenoyl)-L-leucine + H2O = L-leucine + (9Z)-octadecenoate</text>
        <dbReference type="Rhea" id="RHEA:51360"/>
        <dbReference type="ChEBI" id="CHEBI:15377"/>
        <dbReference type="ChEBI" id="CHEBI:30823"/>
        <dbReference type="ChEBI" id="CHEBI:57427"/>
        <dbReference type="ChEBI" id="CHEBI:134035"/>
    </reaction>
    <physiologicalReaction direction="left-to-right" evidence="26">
        <dbReference type="Rhea" id="RHEA:51361"/>
    </physiologicalReaction>
    <physiologicalReaction direction="right-to-left" evidence="26">
        <dbReference type="Rhea" id="RHEA:51362"/>
    </physiologicalReaction>
</comment>
<dbReference type="GO" id="GO:0006508">
    <property type="term" value="P:proteolysis"/>
    <property type="evidence" value="ECO:0007669"/>
    <property type="project" value="UniProtKB-KW"/>
</dbReference>
<proteinExistence type="inferred from homology"/>
<dbReference type="Pfam" id="PF07687">
    <property type="entry name" value="M20_dimer"/>
    <property type="match status" value="1"/>
</dbReference>
<keyword evidence="5 31" id="KW-0812">Transmembrane</keyword>
<evidence type="ECO:0000256" key="9">
    <source>
        <dbReference type="ARBA" id="ARBA00022989"/>
    </source>
</evidence>
<keyword evidence="31" id="KW-0297">G-protein coupled receptor</keyword>
<keyword evidence="10 33" id="KW-0472">Membrane</keyword>
<dbReference type="InterPro" id="IPR036264">
    <property type="entry name" value="Bact_exopeptidase_dim_dom"/>
</dbReference>
<comment type="catalytic activity">
    <reaction evidence="30">
        <text>N-(9Z-octadecenoyl)-L-lysine + H2O = L-lysine + (9Z)-octadecenoate</text>
        <dbReference type="Rhea" id="RHEA:64192"/>
        <dbReference type="ChEBI" id="CHEBI:15377"/>
        <dbReference type="ChEBI" id="CHEBI:30823"/>
        <dbReference type="ChEBI" id="CHEBI:32551"/>
        <dbReference type="ChEBI" id="CHEBI:149731"/>
    </reaction>
    <physiologicalReaction direction="left-to-right" evidence="30">
        <dbReference type="Rhea" id="RHEA:64193"/>
    </physiologicalReaction>
</comment>
<dbReference type="SUPFAM" id="SSF81321">
    <property type="entry name" value="Family A G protein-coupled receptor-like"/>
    <property type="match status" value="1"/>
</dbReference>
<evidence type="ECO:0000256" key="11">
    <source>
        <dbReference type="ARBA" id="ARBA00034698"/>
    </source>
</evidence>
<comment type="catalytic activity">
    <reaction evidence="22">
        <text>an N-acyl-L-amino acid + H2O = an L-alpha-amino acid + a carboxylate</text>
        <dbReference type="Rhea" id="RHEA:15565"/>
        <dbReference type="ChEBI" id="CHEBI:15377"/>
        <dbReference type="ChEBI" id="CHEBI:29067"/>
        <dbReference type="ChEBI" id="CHEBI:59869"/>
        <dbReference type="ChEBI" id="CHEBI:59874"/>
        <dbReference type="EC" id="3.5.1.14"/>
    </reaction>
    <physiologicalReaction direction="left-to-right" evidence="22">
        <dbReference type="Rhea" id="RHEA:15566"/>
    </physiologicalReaction>
    <physiologicalReaction direction="right-to-left" evidence="22">
        <dbReference type="Rhea" id="RHEA:15567"/>
    </physiologicalReaction>
</comment>
<evidence type="ECO:0000256" key="30">
    <source>
        <dbReference type="ARBA" id="ARBA00049457"/>
    </source>
</evidence>
<dbReference type="AlphaFoldDB" id="A0AAU9XPP2"/>
<keyword evidence="8" id="KW-0862">Zinc</keyword>
<dbReference type="GO" id="GO:0006520">
    <property type="term" value="P:amino acid metabolic process"/>
    <property type="evidence" value="ECO:0007669"/>
    <property type="project" value="UniProtKB-ARBA"/>
</dbReference>
<keyword evidence="9 33" id="KW-1133">Transmembrane helix</keyword>
<comment type="catalytic activity">
    <reaction evidence="17">
        <text>(5Z,8Z,11Z,14Z)-eicosatetraenoate + L-phenylalanine = N-(5Z,8Z,11Z,14Z-eicosatetraenoyl)-L-phenylalanine + H2O</text>
        <dbReference type="Rhea" id="RHEA:51312"/>
        <dbReference type="ChEBI" id="CHEBI:15377"/>
        <dbReference type="ChEBI" id="CHEBI:32395"/>
        <dbReference type="ChEBI" id="CHEBI:58095"/>
        <dbReference type="ChEBI" id="CHEBI:134022"/>
    </reaction>
    <physiologicalReaction direction="left-to-right" evidence="17">
        <dbReference type="Rhea" id="RHEA:51313"/>
    </physiologicalReaction>
    <physiologicalReaction direction="right-to-left" evidence="17">
        <dbReference type="Rhea" id="RHEA:51314"/>
    </physiologicalReaction>
</comment>
<feature type="transmembrane region" description="Helical" evidence="33">
    <location>
        <begin position="95"/>
        <end position="116"/>
    </location>
</feature>
<evidence type="ECO:0000256" key="13">
    <source>
        <dbReference type="ARBA" id="ARBA00047450"/>
    </source>
</evidence>
<comment type="catalytic activity">
    <reaction evidence="18">
        <text>N-hexadecanoyl-L-phenylalanine + H2O = hexadecanoate + L-phenylalanine</text>
        <dbReference type="Rhea" id="RHEA:64124"/>
        <dbReference type="ChEBI" id="CHEBI:7896"/>
        <dbReference type="ChEBI" id="CHEBI:15377"/>
        <dbReference type="ChEBI" id="CHEBI:58095"/>
        <dbReference type="ChEBI" id="CHEBI:149699"/>
    </reaction>
    <physiologicalReaction direction="left-to-right" evidence="18">
        <dbReference type="Rhea" id="RHEA:64125"/>
    </physiologicalReaction>
</comment>
<feature type="transmembrane region" description="Helical" evidence="33">
    <location>
        <begin position="650"/>
        <end position="671"/>
    </location>
</feature>
<evidence type="ECO:0000256" key="4">
    <source>
        <dbReference type="ARBA" id="ARBA00022670"/>
    </source>
</evidence>
<evidence type="ECO:0000256" key="15">
    <source>
        <dbReference type="ARBA" id="ARBA00047723"/>
    </source>
</evidence>
<keyword evidence="31" id="KW-0675">Receptor</keyword>
<evidence type="ECO:0000256" key="27">
    <source>
        <dbReference type="ARBA" id="ARBA00048840"/>
    </source>
</evidence>
<dbReference type="Gene3D" id="1.20.1070.10">
    <property type="entry name" value="Rhodopsin 7-helix transmembrane proteins"/>
    <property type="match status" value="1"/>
</dbReference>
<evidence type="ECO:0000256" key="23">
    <source>
        <dbReference type="ARBA" id="ARBA00048597"/>
    </source>
</evidence>
<evidence type="ECO:0000256" key="7">
    <source>
        <dbReference type="ARBA" id="ARBA00022801"/>
    </source>
</evidence>
<comment type="catalytic activity">
    <reaction evidence="28">
        <text>L-phenylalanine + (9Z)-octadecenoate = N-(9Z-octadecenoyl)-L-phenylalanine + H2O</text>
        <dbReference type="Rhea" id="RHEA:51300"/>
        <dbReference type="ChEBI" id="CHEBI:15377"/>
        <dbReference type="ChEBI" id="CHEBI:30823"/>
        <dbReference type="ChEBI" id="CHEBI:58095"/>
        <dbReference type="ChEBI" id="CHEBI:134020"/>
    </reaction>
    <physiologicalReaction direction="left-to-right" evidence="28">
        <dbReference type="Rhea" id="RHEA:51301"/>
    </physiologicalReaction>
    <physiologicalReaction direction="right-to-left" evidence="28">
        <dbReference type="Rhea" id="RHEA:51302"/>
    </physiologicalReaction>
</comment>
<comment type="pathway">
    <text evidence="2">Lipid metabolism; fatty acid metabolism.</text>
</comment>
<comment type="catalytic activity">
    <reaction evidence="19">
        <text>N-(9Z-octadecenoyl)-L-methionine + H2O = (9Z)-octadecenoate + L-methionine</text>
        <dbReference type="Rhea" id="RHEA:64144"/>
        <dbReference type="ChEBI" id="CHEBI:15377"/>
        <dbReference type="ChEBI" id="CHEBI:30823"/>
        <dbReference type="ChEBI" id="CHEBI:57844"/>
        <dbReference type="ChEBI" id="CHEBI:149732"/>
    </reaction>
    <physiologicalReaction direction="left-to-right" evidence="19">
        <dbReference type="Rhea" id="RHEA:64145"/>
    </physiologicalReaction>
</comment>
<comment type="catalytic activity">
    <reaction evidence="24">
        <text>N-(9Z-octadecenoyl)-L-glutamine + H2O = L-glutamine + (9Z)-octadecenoate</text>
        <dbReference type="Rhea" id="RHEA:51356"/>
        <dbReference type="ChEBI" id="CHEBI:15377"/>
        <dbReference type="ChEBI" id="CHEBI:30823"/>
        <dbReference type="ChEBI" id="CHEBI:58359"/>
        <dbReference type="ChEBI" id="CHEBI:134033"/>
    </reaction>
    <physiologicalReaction direction="left-to-right" evidence="24">
        <dbReference type="Rhea" id="RHEA:51357"/>
    </physiologicalReaction>
</comment>
<dbReference type="CDD" id="cd05674">
    <property type="entry name" value="M20_yscS"/>
    <property type="match status" value="1"/>
</dbReference>
<evidence type="ECO:0000256" key="31">
    <source>
        <dbReference type="RuleBase" id="RU000688"/>
    </source>
</evidence>
<feature type="compositionally biased region" description="Basic and acidic residues" evidence="32">
    <location>
        <begin position="387"/>
        <end position="399"/>
    </location>
</feature>
<comment type="catalytic activity">
    <reaction evidence="15">
        <text>N-octadecanoyl-L-phenylalanine + H2O = octadecanoate + L-phenylalanine</text>
        <dbReference type="Rhea" id="RHEA:64128"/>
        <dbReference type="ChEBI" id="CHEBI:15377"/>
        <dbReference type="ChEBI" id="CHEBI:25629"/>
        <dbReference type="ChEBI" id="CHEBI:58095"/>
        <dbReference type="ChEBI" id="CHEBI:149700"/>
    </reaction>
    <physiologicalReaction direction="left-to-right" evidence="15">
        <dbReference type="Rhea" id="RHEA:64129"/>
    </physiologicalReaction>
</comment>
<evidence type="ECO:0000256" key="8">
    <source>
        <dbReference type="ARBA" id="ARBA00022833"/>
    </source>
</evidence>
<evidence type="ECO:0000256" key="5">
    <source>
        <dbReference type="ARBA" id="ARBA00022692"/>
    </source>
</evidence>
<keyword evidence="7" id="KW-0378">Hydrolase</keyword>
<dbReference type="PRINTS" id="PR00237">
    <property type="entry name" value="GPCRRHODOPSN"/>
</dbReference>
<sequence>MAANVNLTEDSNKEALPFKVFKITVYSVILLLCLLGNTLVMIVICKTKRMRIPSNLLILNLAVCDLITPLASIPFDLALEEKGYIWPFGRVLCKTLWPLATLSTISASLTLAIISLDRYRVIMHPFKQRLSSRQVKYSIAMMHLVALLFVVPYIYYLDLVGEESTKFCEETWPLFSYRQVYTLVLFIGQYGIPLAFMSVMYTMTLCNLRASASIFEKVQQRPSRVAVDGNLNNRKMENSPDFQRKASRVTLGQRHNILVGKAGQNIRATKMFVTVVIVFATCRLPNEIFWLWSDFGNGQDQDHSPIVGIICRMFTYTNSIFNPVIYWMFSRDFKRGFKRIFTSVWKRKQDGLFDDSLDKSESHLRKISSINESFSFVWRKLSRSKSDKDSPMELKENQRLFKPTISNSPESSPKKTSRKISFHSEEFAHGPDKTLLGITKRKIPGSVQLDDSFRFIMSPSQPRLSKSGEESSFDSAQEHGIVRIRRLGTVELPSARPLSEHNILKTTQIATDGLTFFPNEMIDETIESIDLAEKENSQPISDKVSSLEIKCSFDNMKNDSGGDCRKETFLNHRDLPSIYFKFSSSLLNLAALKETRSILSGASILFAFPVYATYHAKNKVTLENRNTNTRDGRLTHNVKRISNMAGVRELSYLSLTAFFTVVLIIIARTVMYSHQPTAAYPCKPSDLDYINVDEDVKRRFQTALSFQTVSWNVGNYNREELHNFLQFILKEFSDVLSHSLVEHKIIGNYSLLVSLKGSNTLLKPYLIAGHFDVVPATNESWEVPPFEGRVQDGYFWGRGTLDHKNGVMGSLEALKFLLKQGHQPQRSFFLAFGHDEEVLGIDGAKQIAAYLKSQGVKLEFLVDEGTVIVKDAFPGLKKPYALIGVAEKGYITLELSVQTSAGHSSMPPRESSIGILSNAVAKLETCPIPAVFDSTGPVREMFENFAPQVPFYLRAILANLWLFSPIVVRILEKKPTTNAFLRTTTAVTQFNAGVKANVIPSSARVTVNHRVHPSNTIEEVLEHDRRCIDDDRVSIRVMQSAKPSPVSSWDKHSFGFQVISQSVRQVFPEVGVSPGLMIANTDTKYYLELTDAVYRFMPSVLTPEDAKRIHGFNERIGVKNYEKTINYFYHVMINADAASLDADTEHTEL</sequence>
<dbReference type="Gene3D" id="3.30.70.360">
    <property type="match status" value="1"/>
</dbReference>
<comment type="similarity">
    <text evidence="31">Belongs to the G-protein coupled receptor 1 family.</text>
</comment>
<dbReference type="GO" id="GO:0004046">
    <property type="term" value="F:aminoacylase activity"/>
    <property type="evidence" value="ECO:0007669"/>
    <property type="project" value="UniProtKB-EC"/>
</dbReference>
<evidence type="ECO:0000313" key="35">
    <source>
        <dbReference type="EMBL" id="CAH3155212.1"/>
    </source>
</evidence>
<name>A0AAU9XPP2_9CNID</name>
<evidence type="ECO:0000256" key="33">
    <source>
        <dbReference type="SAM" id="Phobius"/>
    </source>
</evidence>
<evidence type="ECO:0000256" key="29">
    <source>
        <dbReference type="ARBA" id="ARBA00049100"/>
    </source>
</evidence>
<comment type="catalytic activity">
    <reaction evidence="27">
        <text>an N-acyl-aromatic L-alpha-amino acid + H2O = an aromatic L-alpha-amino acid + a carboxylate</text>
        <dbReference type="Rhea" id="RHEA:54184"/>
        <dbReference type="ChEBI" id="CHEBI:15377"/>
        <dbReference type="ChEBI" id="CHEBI:29067"/>
        <dbReference type="ChEBI" id="CHEBI:84824"/>
        <dbReference type="ChEBI" id="CHEBI:138093"/>
        <dbReference type="EC" id="3.5.1.114"/>
    </reaction>
    <physiologicalReaction direction="left-to-right" evidence="27">
        <dbReference type="Rhea" id="RHEA:54185"/>
    </physiologicalReaction>
    <physiologicalReaction direction="right-to-left" evidence="27">
        <dbReference type="Rhea" id="RHEA:54186"/>
    </physiologicalReaction>
</comment>
<dbReference type="GO" id="GO:0043605">
    <property type="term" value="P:amide catabolic process"/>
    <property type="evidence" value="ECO:0007669"/>
    <property type="project" value="UniProtKB-ARBA"/>
</dbReference>
<dbReference type="EMBL" id="CALNXJ010000057">
    <property type="protein sequence ID" value="CAH3155212.1"/>
    <property type="molecule type" value="Genomic_DNA"/>
</dbReference>
<evidence type="ECO:0000256" key="32">
    <source>
        <dbReference type="SAM" id="MobiDB-lite"/>
    </source>
</evidence>
<gene>
    <name evidence="35" type="ORF">PMEA_00027872</name>
</gene>
<evidence type="ECO:0000256" key="3">
    <source>
        <dbReference type="ARBA" id="ARBA00006247"/>
    </source>
</evidence>
<dbReference type="InterPro" id="IPR047177">
    <property type="entry name" value="Pept_M20A"/>
</dbReference>
<evidence type="ECO:0000256" key="16">
    <source>
        <dbReference type="ARBA" id="ARBA00047866"/>
    </source>
</evidence>
<evidence type="ECO:0000256" key="25">
    <source>
        <dbReference type="ARBA" id="ARBA00048822"/>
    </source>
</evidence>
<dbReference type="InterPro" id="IPR011650">
    <property type="entry name" value="Peptidase_M20_dimer"/>
</dbReference>
<feature type="domain" description="G-protein coupled receptors family 1 profile" evidence="34">
    <location>
        <begin position="36"/>
        <end position="326"/>
    </location>
</feature>
<evidence type="ECO:0000313" key="36">
    <source>
        <dbReference type="Proteomes" id="UP001159428"/>
    </source>
</evidence>
<keyword evidence="4" id="KW-0645">Protease</keyword>
<keyword evidence="31" id="KW-0807">Transducer</keyword>
<feature type="transmembrane region" description="Helical" evidence="33">
    <location>
        <begin position="305"/>
        <end position="329"/>
    </location>
</feature>
<feature type="transmembrane region" description="Helical" evidence="33">
    <location>
        <begin position="180"/>
        <end position="201"/>
    </location>
</feature>
<dbReference type="InterPro" id="IPR017452">
    <property type="entry name" value="GPCR_Rhodpsn_7TM"/>
</dbReference>
<dbReference type="FunFam" id="3.40.630.10:FF:000027">
    <property type="entry name" value="N-fatty-acyl-amino acid synthase/hydrolase PM20D1"/>
    <property type="match status" value="1"/>
</dbReference>
<dbReference type="SUPFAM" id="SSF55031">
    <property type="entry name" value="Bacterial exopeptidase dimerisation domain"/>
    <property type="match status" value="1"/>
</dbReference>
<keyword evidence="36" id="KW-1185">Reference proteome</keyword>
<dbReference type="Pfam" id="PF01546">
    <property type="entry name" value="Peptidase_M20"/>
    <property type="match status" value="1"/>
</dbReference>
<comment type="function">
    <text evidence="12">Secreted enzyme that regulates the endogenous N-fatty acyl amino acid (NAAs) tissue and circulating levels by functioning as a bidirectional NAA synthase/hydrolase. It condenses free fatty acids and free amino acids to generate NAAs and bidirectionally catalyzes the reverse hydrolysis reaction. Some of these NAAs stimulate oxidative metabolism via mitochondrial uncoupling, increasing energy expenditure in a UPC1-independent manner. Thereby, this secreted protein may indirectly regulate whole body energy expenditure. PM20D1 circulates in tight association with both low- and high-density (LDL and HDL,respectively) lipoprotein particles.</text>
</comment>
<dbReference type="Gene3D" id="1.10.150.900">
    <property type="match status" value="1"/>
</dbReference>
<comment type="catalytic activity">
    <reaction evidence="20">
        <text>N-(9Z-octadecenoyl)-L-asparagine + H2O = L-asparagine + (9Z)-octadecenoate</text>
        <dbReference type="Rhea" id="RHEA:64136"/>
        <dbReference type="ChEBI" id="CHEBI:15377"/>
        <dbReference type="ChEBI" id="CHEBI:30823"/>
        <dbReference type="ChEBI" id="CHEBI:58048"/>
        <dbReference type="ChEBI" id="CHEBI:149730"/>
    </reaction>
    <physiologicalReaction direction="left-to-right" evidence="20">
        <dbReference type="Rhea" id="RHEA:64137"/>
    </physiologicalReaction>
</comment>
<evidence type="ECO:0000256" key="2">
    <source>
        <dbReference type="ARBA" id="ARBA00004872"/>
    </source>
</evidence>
<dbReference type="CDD" id="cd00637">
    <property type="entry name" value="7tm_classA_rhodopsin-like"/>
    <property type="match status" value="1"/>
</dbReference>
<dbReference type="InterPro" id="IPR002933">
    <property type="entry name" value="Peptidase_M20"/>
</dbReference>
<dbReference type="GO" id="GO:0043604">
    <property type="term" value="P:amide biosynthetic process"/>
    <property type="evidence" value="ECO:0007669"/>
    <property type="project" value="TreeGrafter"/>
</dbReference>
<dbReference type="GO" id="GO:0005576">
    <property type="term" value="C:extracellular region"/>
    <property type="evidence" value="ECO:0007669"/>
    <property type="project" value="UniProtKB-ARBA"/>
</dbReference>
<comment type="catalytic activity">
    <reaction evidence="25">
        <text>N-(9Z-octadecenoyl)-L-tryptophan + H2O = L-tryptophan + (9Z)-octadecenoate</text>
        <dbReference type="Rhea" id="RHEA:64176"/>
        <dbReference type="ChEBI" id="CHEBI:15377"/>
        <dbReference type="ChEBI" id="CHEBI:30823"/>
        <dbReference type="ChEBI" id="CHEBI:57912"/>
        <dbReference type="ChEBI" id="CHEBI:149733"/>
    </reaction>
    <physiologicalReaction direction="left-to-right" evidence="25">
        <dbReference type="Rhea" id="RHEA:64177"/>
    </physiologicalReaction>
</comment>
<evidence type="ECO:0000256" key="24">
    <source>
        <dbReference type="ARBA" id="ARBA00048729"/>
    </source>
</evidence>
<dbReference type="GO" id="GO:0004930">
    <property type="term" value="F:G protein-coupled receptor activity"/>
    <property type="evidence" value="ECO:0007669"/>
    <property type="project" value="UniProtKB-KW"/>
</dbReference>
<comment type="similarity">
    <text evidence="3">Belongs to the peptidase M20A family.</text>
</comment>
<dbReference type="Gene3D" id="3.40.630.10">
    <property type="entry name" value="Zn peptidases"/>
    <property type="match status" value="1"/>
</dbReference>
<dbReference type="GO" id="GO:0046872">
    <property type="term" value="F:metal ion binding"/>
    <property type="evidence" value="ECO:0007669"/>
    <property type="project" value="UniProtKB-KW"/>
</dbReference>
<comment type="subcellular location">
    <subcellularLocation>
        <location evidence="1">Membrane</location>
    </subcellularLocation>
</comment>
<feature type="transmembrane region" description="Helical" evidence="33">
    <location>
        <begin position="23"/>
        <end position="44"/>
    </location>
</feature>
<dbReference type="PANTHER" id="PTHR45962">
    <property type="entry name" value="N-FATTY-ACYL-AMINO ACID SYNTHASE/HYDROLASE PM20D1"/>
    <property type="match status" value="1"/>
</dbReference>
<dbReference type="GO" id="GO:0006629">
    <property type="term" value="P:lipid metabolic process"/>
    <property type="evidence" value="ECO:0007669"/>
    <property type="project" value="UniProtKB-ARBA"/>
</dbReference>
<evidence type="ECO:0000256" key="10">
    <source>
        <dbReference type="ARBA" id="ARBA00023136"/>
    </source>
</evidence>
<evidence type="ECO:0000256" key="1">
    <source>
        <dbReference type="ARBA" id="ARBA00004370"/>
    </source>
</evidence>
<dbReference type="PROSITE" id="PS00237">
    <property type="entry name" value="G_PROTEIN_RECEP_F1_1"/>
    <property type="match status" value="1"/>
</dbReference>
<feature type="region of interest" description="Disordered" evidence="32">
    <location>
        <begin position="387"/>
        <end position="423"/>
    </location>
</feature>
<evidence type="ECO:0000259" key="34">
    <source>
        <dbReference type="PROSITE" id="PS50262"/>
    </source>
</evidence>
<comment type="catalytic activity">
    <reaction evidence="13">
        <text>(9Z)-octadecenoate + glycine = N-(9Z-octadecenoyl)glycine + H2O</text>
        <dbReference type="Rhea" id="RHEA:51316"/>
        <dbReference type="ChEBI" id="CHEBI:15377"/>
        <dbReference type="ChEBI" id="CHEBI:30823"/>
        <dbReference type="ChEBI" id="CHEBI:57305"/>
        <dbReference type="ChEBI" id="CHEBI:133992"/>
    </reaction>
    <physiologicalReaction direction="right-to-left" evidence="13">
        <dbReference type="Rhea" id="RHEA:51318"/>
    </physiologicalReaction>
</comment>
<evidence type="ECO:0000256" key="21">
    <source>
        <dbReference type="ARBA" id="ARBA00048402"/>
    </source>
</evidence>
<feature type="transmembrane region" description="Helical" evidence="33">
    <location>
        <begin position="271"/>
        <end position="293"/>
    </location>
</feature>
<evidence type="ECO:0000256" key="22">
    <source>
        <dbReference type="ARBA" id="ARBA00048579"/>
    </source>
</evidence>
<evidence type="ECO:0000256" key="19">
    <source>
        <dbReference type="ARBA" id="ARBA00048145"/>
    </source>
</evidence>
<comment type="catalytic activity">
    <reaction evidence="21">
        <text>N-(5Z,8Z,11Z,14Z)-eicosatetraenoyl-glycine + H2O = (5Z,8Z,11Z,14Z)-eicosatetraenoate + glycine</text>
        <dbReference type="Rhea" id="RHEA:64108"/>
        <dbReference type="ChEBI" id="CHEBI:15377"/>
        <dbReference type="ChEBI" id="CHEBI:32395"/>
        <dbReference type="ChEBI" id="CHEBI:57305"/>
        <dbReference type="ChEBI" id="CHEBI:59002"/>
    </reaction>
    <physiologicalReaction direction="left-to-right" evidence="21">
        <dbReference type="Rhea" id="RHEA:64109"/>
    </physiologicalReaction>
    <physiologicalReaction direction="right-to-left" evidence="21">
        <dbReference type="Rhea" id="RHEA:64110"/>
    </physiologicalReaction>
</comment>
<dbReference type="PROSITE" id="PS50262">
    <property type="entry name" value="G_PROTEIN_RECEP_F1_2"/>
    <property type="match status" value="1"/>
</dbReference>
<evidence type="ECO:0000256" key="28">
    <source>
        <dbReference type="ARBA" id="ARBA00048879"/>
    </source>
</evidence>
<accession>A0AAU9XPP2</accession>
<evidence type="ECO:0000256" key="14">
    <source>
        <dbReference type="ARBA" id="ARBA00047567"/>
    </source>
</evidence>
<evidence type="ECO:0000256" key="20">
    <source>
        <dbReference type="ARBA" id="ARBA00048380"/>
    </source>
</evidence>
<feature type="transmembrane region" description="Helical" evidence="33">
    <location>
        <begin position="137"/>
        <end position="156"/>
    </location>
</feature>
<organism evidence="35 36">
    <name type="scientific">Pocillopora meandrina</name>
    <dbReference type="NCBI Taxonomy" id="46732"/>
    <lineage>
        <taxon>Eukaryota</taxon>
        <taxon>Metazoa</taxon>
        <taxon>Cnidaria</taxon>
        <taxon>Anthozoa</taxon>
        <taxon>Hexacorallia</taxon>
        <taxon>Scleractinia</taxon>
        <taxon>Astrocoeniina</taxon>
        <taxon>Pocilloporidae</taxon>
        <taxon>Pocillopora</taxon>
    </lineage>
</organism>
<dbReference type="GO" id="GO:0016020">
    <property type="term" value="C:membrane"/>
    <property type="evidence" value="ECO:0007669"/>
    <property type="project" value="UniProtKB-SubCell"/>
</dbReference>
<dbReference type="GO" id="GO:0008233">
    <property type="term" value="F:peptidase activity"/>
    <property type="evidence" value="ECO:0007669"/>
    <property type="project" value="UniProtKB-KW"/>
</dbReference>
<evidence type="ECO:0000256" key="6">
    <source>
        <dbReference type="ARBA" id="ARBA00022723"/>
    </source>
</evidence>
<protein>
    <recommendedName>
        <fullName evidence="34">G-protein coupled receptors family 1 profile domain-containing protein</fullName>
    </recommendedName>
</protein>
<reference evidence="35 36" key="1">
    <citation type="submission" date="2022-05" db="EMBL/GenBank/DDBJ databases">
        <authorList>
            <consortium name="Genoscope - CEA"/>
            <person name="William W."/>
        </authorList>
    </citation>
    <scope>NUCLEOTIDE SEQUENCE [LARGE SCALE GENOMIC DNA]</scope>
</reference>
<dbReference type="Proteomes" id="UP001159428">
    <property type="component" value="Unassembled WGS sequence"/>
</dbReference>
<dbReference type="InterPro" id="IPR000276">
    <property type="entry name" value="GPCR_Rhodpsn"/>
</dbReference>
<evidence type="ECO:0000256" key="12">
    <source>
        <dbReference type="ARBA" id="ARBA00046147"/>
    </source>
</evidence>
<keyword evidence="6" id="KW-0479">Metal-binding</keyword>
<comment type="catalytic activity">
    <reaction evidence="14">
        <text>N-(4Z,7Z,10Z,13Z,16Z,19Z-docosahexaenoyl)-L-phenylalanine + H2O = (4Z,7Z,10Z,13Z,16Z,19Z)-docosahexaenoate + L-phenylalanine</text>
        <dbReference type="Rhea" id="RHEA:64132"/>
        <dbReference type="ChEBI" id="CHEBI:15377"/>
        <dbReference type="ChEBI" id="CHEBI:58095"/>
        <dbReference type="ChEBI" id="CHEBI:77016"/>
        <dbReference type="ChEBI" id="CHEBI:149701"/>
    </reaction>
    <physiologicalReaction direction="left-to-right" evidence="14">
        <dbReference type="Rhea" id="RHEA:64133"/>
    </physiologicalReaction>
</comment>
<evidence type="ECO:0000256" key="18">
    <source>
        <dbReference type="ARBA" id="ARBA00047879"/>
    </source>
</evidence>